<dbReference type="KEGG" id="vg:29065819"/>
<accession>A0A191ZCR4</accession>
<sequence length="220" mass="22492">MIKDYTMTTSKIAVNVLNNQNEQVKVVAAVLIDPVTGLPSDGGGSTGSNIDFELLLIQDSTGATGIRREVNNNGTITVNYETLDGGSWTPTPPTSLVSAALPPNAATASAQATLLTVVQNLLIAAKMPTYSAVTILSVATSASAGATATAFGAQACTGLDIVNNSTVDIEYQRGGAGQFMTISAGTSRLVTGITNANQISVRRVDQVATAVTIKAEAFAV</sequence>
<dbReference type="OrthoDB" id="35478at10239"/>
<name>A0A191ZCR4_9CAUD</name>
<dbReference type="EMBL" id="KX098389">
    <property type="protein sequence ID" value="ANJ65185.1"/>
    <property type="molecule type" value="Genomic_DNA"/>
</dbReference>
<proteinExistence type="predicted"/>
<reference evidence="1" key="1">
    <citation type="submission" date="2017-06" db="EMBL/GenBank/DDBJ databases">
        <authorList>
            <person name="Berg J.A."/>
            <person name="Peck M.D."/>
            <person name="Grossarth S.E."/>
            <person name="Jarvis T.M."/>
            <person name="Merrill B.D."/>
            <person name="Breakwell D.P."/>
            <person name="Burnett S.H."/>
            <person name="Grose J.H."/>
        </authorList>
    </citation>
    <scope>NUCLEOTIDE SEQUENCE [LARGE SCALE GENOMIC DNA]</scope>
</reference>
<evidence type="ECO:0000313" key="2">
    <source>
        <dbReference type="Proteomes" id="UP000202061"/>
    </source>
</evidence>
<keyword evidence="2" id="KW-1185">Reference proteome</keyword>
<protein>
    <submittedName>
        <fullName evidence="1">Uncharacterized protein</fullName>
    </submittedName>
</protein>
<evidence type="ECO:0000313" key="1">
    <source>
        <dbReference type="EMBL" id="ANJ65185.1"/>
    </source>
</evidence>
<organism evidence="1 2">
    <name type="scientific">Erwinia phage vB_EamP_Frozen</name>
    <dbReference type="NCBI Taxonomy" id="1852641"/>
    <lineage>
        <taxon>Viruses</taxon>
        <taxon>Duplodnaviria</taxon>
        <taxon>Heunggongvirae</taxon>
        <taxon>Uroviricota</taxon>
        <taxon>Caudoviricetes</taxon>
        <taxon>Schitoviridae</taxon>
        <taxon>Erskinevirinae</taxon>
        <taxon>Johnsonvirus</taxon>
        <taxon>Johnsonvirus frozen</taxon>
    </lineage>
</organism>
<dbReference type="RefSeq" id="YP_009286185.1">
    <property type="nucleotide sequence ID" value="NC_031062.2"/>
</dbReference>
<dbReference type="GeneID" id="29065819"/>
<gene>
    <name evidence="1" type="ORF">FROZEN_56</name>
</gene>
<dbReference type="Proteomes" id="UP000202061">
    <property type="component" value="Segment"/>
</dbReference>